<organism evidence="2 3">
    <name type="scientific">Klebsiella pneumoniae subsp. pneumoniae</name>
    <dbReference type="NCBI Taxonomy" id="72407"/>
    <lineage>
        <taxon>Bacteria</taxon>
        <taxon>Pseudomonadati</taxon>
        <taxon>Pseudomonadota</taxon>
        <taxon>Gammaproteobacteria</taxon>
        <taxon>Enterobacterales</taxon>
        <taxon>Enterobacteriaceae</taxon>
        <taxon>Klebsiella/Raoultella group</taxon>
        <taxon>Klebsiella</taxon>
        <taxon>Klebsiella pneumoniae complex</taxon>
    </lineage>
</organism>
<sequence>MHNPLVIEAIMLIAAIIVGVWSQRALPLHADSRPILLLLCLFLGTGSALCLLLDILALLLTAEVATGGVRIYGPLLLLVVLWKPLNWVVGIIEDFVQRRAEKGRAKASTTAVNADPPPAPWLIYSAFCMLMTERAFEALVASTSITPVRNAPRIAVASYFRRR</sequence>
<keyword evidence="1" id="KW-1133">Transmembrane helix</keyword>
<evidence type="ECO:0000313" key="3">
    <source>
        <dbReference type="Proteomes" id="UP000254020"/>
    </source>
</evidence>
<name>A0A377ZZB9_KLEPN</name>
<accession>A0A377ZZB9</accession>
<evidence type="ECO:0000313" key="2">
    <source>
        <dbReference type="EMBL" id="STU90988.1"/>
    </source>
</evidence>
<evidence type="ECO:0000256" key="1">
    <source>
        <dbReference type="SAM" id="Phobius"/>
    </source>
</evidence>
<protein>
    <submittedName>
        <fullName evidence="2">Uncharacterized protein</fullName>
    </submittedName>
</protein>
<proteinExistence type="predicted"/>
<keyword evidence="1" id="KW-0472">Membrane</keyword>
<dbReference type="EMBL" id="UGMA01000005">
    <property type="protein sequence ID" value="STU90988.1"/>
    <property type="molecule type" value="Genomic_DNA"/>
</dbReference>
<feature type="transmembrane region" description="Helical" evidence="1">
    <location>
        <begin position="6"/>
        <end position="23"/>
    </location>
</feature>
<dbReference type="Proteomes" id="UP000254020">
    <property type="component" value="Unassembled WGS sequence"/>
</dbReference>
<gene>
    <name evidence="2" type="ORF">NCTC9504_04134</name>
</gene>
<reference evidence="2 3" key="1">
    <citation type="submission" date="2018-06" db="EMBL/GenBank/DDBJ databases">
        <authorList>
            <consortium name="Pathogen Informatics"/>
            <person name="Doyle S."/>
        </authorList>
    </citation>
    <scope>NUCLEOTIDE SEQUENCE [LARGE SCALE GENOMIC DNA]</scope>
    <source>
        <strain evidence="2 3">NCTC9504</strain>
    </source>
</reference>
<feature type="transmembrane region" description="Helical" evidence="1">
    <location>
        <begin position="35"/>
        <end position="59"/>
    </location>
</feature>
<dbReference type="AlphaFoldDB" id="A0A377ZZB9"/>
<feature type="transmembrane region" description="Helical" evidence="1">
    <location>
        <begin position="71"/>
        <end position="92"/>
    </location>
</feature>
<keyword evidence="1" id="KW-0812">Transmembrane</keyword>